<protein>
    <recommendedName>
        <fullName evidence="1">DUF4357 domain-containing protein</fullName>
    </recommendedName>
</protein>
<sequence length="160" mass="17412">MDGPFELSKVNFVIDGDGHKTAAILPIELYQQLLSLRELVLESGSQSISAEYTFSVKQAVAHGYPTGAKNKPGFMVVKGSTANGGGAESLRPAVLALREQLLAEHVLCRQGDEYEFMRDYQFSSPSSAACLIAGNARSGLDAWLDKWGRSLKDRGYGKKR</sequence>
<dbReference type="EMBL" id="BMDY01000011">
    <property type="protein sequence ID" value="GGB07322.1"/>
    <property type="molecule type" value="Genomic_DNA"/>
</dbReference>
<feature type="domain" description="DUF4357" evidence="1">
    <location>
        <begin position="98"/>
        <end position="151"/>
    </location>
</feature>
<gene>
    <name evidence="2" type="ORF">GCM10007414_20800</name>
</gene>
<proteinExistence type="predicted"/>
<accession>A0ABQ1I390</accession>
<dbReference type="RefSeq" id="WP_055735018.1">
    <property type="nucleotide sequence ID" value="NZ_BMDY01000011.1"/>
</dbReference>
<reference evidence="3" key="1">
    <citation type="journal article" date="2019" name="Int. J. Syst. Evol. Microbiol.">
        <title>The Global Catalogue of Microorganisms (GCM) 10K type strain sequencing project: providing services to taxonomists for standard genome sequencing and annotation.</title>
        <authorList>
            <consortium name="The Broad Institute Genomics Platform"/>
            <consortium name="The Broad Institute Genome Sequencing Center for Infectious Disease"/>
            <person name="Wu L."/>
            <person name="Ma J."/>
        </authorList>
    </citation>
    <scope>NUCLEOTIDE SEQUENCE [LARGE SCALE GENOMIC DNA]</scope>
    <source>
        <strain evidence="3">CGMCC 1.10131</strain>
    </source>
</reference>
<dbReference type="Pfam" id="PF14267">
    <property type="entry name" value="DUF4357"/>
    <property type="match status" value="1"/>
</dbReference>
<organism evidence="2 3">
    <name type="scientific">Agarivorans gilvus</name>
    <dbReference type="NCBI Taxonomy" id="680279"/>
    <lineage>
        <taxon>Bacteria</taxon>
        <taxon>Pseudomonadati</taxon>
        <taxon>Pseudomonadota</taxon>
        <taxon>Gammaproteobacteria</taxon>
        <taxon>Alteromonadales</taxon>
        <taxon>Alteromonadaceae</taxon>
        <taxon>Agarivorans</taxon>
    </lineage>
</organism>
<name>A0ABQ1I390_9ALTE</name>
<dbReference type="Proteomes" id="UP000651977">
    <property type="component" value="Unassembled WGS sequence"/>
</dbReference>
<comment type="caution">
    <text evidence="2">The sequence shown here is derived from an EMBL/GenBank/DDBJ whole genome shotgun (WGS) entry which is preliminary data.</text>
</comment>
<evidence type="ECO:0000259" key="1">
    <source>
        <dbReference type="Pfam" id="PF14267"/>
    </source>
</evidence>
<dbReference type="InterPro" id="IPR025579">
    <property type="entry name" value="DUF4357"/>
</dbReference>
<keyword evidence="3" id="KW-1185">Reference proteome</keyword>
<evidence type="ECO:0000313" key="3">
    <source>
        <dbReference type="Proteomes" id="UP000651977"/>
    </source>
</evidence>
<evidence type="ECO:0000313" key="2">
    <source>
        <dbReference type="EMBL" id="GGB07322.1"/>
    </source>
</evidence>